<evidence type="ECO:0000313" key="2">
    <source>
        <dbReference type="EMBL" id="MWA06533.1"/>
    </source>
</evidence>
<dbReference type="RefSeq" id="WP_151599142.1">
    <property type="nucleotide sequence ID" value="NZ_WBMS02000053.1"/>
</dbReference>
<dbReference type="EMBL" id="WBMS02000053">
    <property type="protein sequence ID" value="MWA06533.1"/>
    <property type="molecule type" value="Genomic_DNA"/>
</dbReference>
<comment type="caution">
    <text evidence="2">The sequence shown here is derived from an EMBL/GenBank/DDBJ whole genome shotgun (WGS) entry which is preliminary data.</text>
</comment>
<reference evidence="2" key="1">
    <citation type="submission" date="2019-12" db="EMBL/GenBank/DDBJ databases">
        <title>Actinomadura physcomitrii sp. nov., a novel actinomycete isolated from moss [Physcomitrium sphaericum (Ludw) Fuernr].</title>
        <authorList>
            <person name="Zhuang X."/>
        </authorList>
    </citation>
    <scope>NUCLEOTIDE SEQUENCE [LARGE SCALE GENOMIC DNA]</scope>
    <source>
        <strain evidence="2">LD22</strain>
    </source>
</reference>
<evidence type="ECO:0000313" key="3">
    <source>
        <dbReference type="Proteomes" id="UP000462055"/>
    </source>
</evidence>
<accession>A0A6I4MLP3</accession>
<dbReference type="Pfam" id="PF11716">
    <property type="entry name" value="MDMPI_N"/>
    <property type="match status" value="1"/>
</dbReference>
<dbReference type="Gene3D" id="1.20.120.450">
    <property type="entry name" value="dinb family like domain"/>
    <property type="match status" value="1"/>
</dbReference>
<dbReference type="SUPFAM" id="SSF109854">
    <property type="entry name" value="DinB/YfiT-like putative metalloenzymes"/>
    <property type="match status" value="1"/>
</dbReference>
<gene>
    <name evidence="2" type="ORF">F8568_040545</name>
</gene>
<proteinExistence type="predicted"/>
<protein>
    <submittedName>
        <fullName evidence="2">Maleylpyruvate isomerase family mycothiol-dependent enzyme</fullName>
    </submittedName>
</protein>
<evidence type="ECO:0000259" key="1">
    <source>
        <dbReference type="Pfam" id="PF11716"/>
    </source>
</evidence>
<name>A0A6I4MLP3_9ACTN</name>
<keyword evidence="2" id="KW-0413">Isomerase</keyword>
<dbReference type="InterPro" id="IPR024344">
    <property type="entry name" value="MDMPI_metal-binding"/>
</dbReference>
<dbReference type="GO" id="GO:0046872">
    <property type="term" value="F:metal ion binding"/>
    <property type="evidence" value="ECO:0007669"/>
    <property type="project" value="InterPro"/>
</dbReference>
<organism evidence="2 3">
    <name type="scientific">Actinomadura physcomitrii</name>
    <dbReference type="NCBI Taxonomy" id="2650748"/>
    <lineage>
        <taxon>Bacteria</taxon>
        <taxon>Bacillati</taxon>
        <taxon>Actinomycetota</taxon>
        <taxon>Actinomycetes</taxon>
        <taxon>Streptosporangiales</taxon>
        <taxon>Thermomonosporaceae</taxon>
        <taxon>Actinomadura</taxon>
    </lineage>
</organism>
<dbReference type="InterPro" id="IPR034660">
    <property type="entry name" value="DinB/YfiT-like"/>
</dbReference>
<dbReference type="GO" id="GO:0016853">
    <property type="term" value="F:isomerase activity"/>
    <property type="evidence" value="ECO:0007669"/>
    <property type="project" value="UniProtKB-KW"/>
</dbReference>
<sequence>MADVLDDLAAEYRQLDAVLAALSPEQWSAPSGAEGWTVSDVVLHLAQSEEAVGTPATAGDGDGAFLPSTATTVDAAMADRVAAERGAPADSVLARWRKAAFATPGTLRSFPPGTRLTWVRTSLSPRTLATTRLAEHWAHAQDITVPLGIDYPDTDRLHHIAWLAHRTLPYAFSVAGRPDAAVHCDLTAPDGTRWTFGDPGAPNRITGPAADFCRVGARRLTPEQTVLRAEGPDAAEALRLVRNYAA</sequence>
<keyword evidence="3" id="KW-1185">Reference proteome</keyword>
<dbReference type="Proteomes" id="UP000462055">
    <property type="component" value="Unassembled WGS sequence"/>
</dbReference>
<dbReference type="NCBIfam" id="TIGR03083">
    <property type="entry name" value="maleylpyruvate isomerase family mycothiol-dependent enzyme"/>
    <property type="match status" value="1"/>
</dbReference>
<dbReference type="AlphaFoldDB" id="A0A6I4MLP3"/>
<dbReference type="InterPro" id="IPR017517">
    <property type="entry name" value="Maleyloyr_isom"/>
</dbReference>
<feature type="domain" description="Mycothiol-dependent maleylpyruvate isomerase metal-binding" evidence="1">
    <location>
        <begin position="8"/>
        <end position="143"/>
    </location>
</feature>